<evidence type="ECO:0000256" key="8">
    <source>
        <dbReference type="ARBA" id="ARBA00023136"/>
    </source>
</evidence>
<evidence type="ECO:0000256" key="11">
    <source>
        <dbReference type="SAM" id="Phobius"/>
    </source>
</evidence>
<feature type="compositionally biased region" description="Basic and acidic residues" evidence="10">
    <location>
        <begin position="76"/>
        <end position="91"/>
    </location>
</feature>
<dbReference type="GO" id="GO:0051453">
    <property type="term" value="P:regulation of intracellular pH"/>
    <property type="evidence" value="ECO:0007669"/>
    <property type="project" value="TreeGrafter"/>
</dbReference>
<dbReference type="Gene3D" id="6.10.140.1330">
    <property type="match status" value="1"/>
</dbReference>
<feature type="compositionally biased region" description="Basic and acidic residues" evidence="10">
    <location>
        <begin position="950"/>
        <end position="963"/>
    </location>
</feature>
<dbReference type="GO" id="GO:0015386">
    <property type="term" value="F:potassium:proton antiporter activity"/>
    <property type="evidence" value="ECO:0007669"/>
    <property type="project" value="TreeGrafter"/>
</dbReference>
<feature type="compositionally biased region" description="Basic and acidic residues" evidence="10">
    <location>
        <begin position="887"/>
        <end position="899"/>
    </location>
</feature>
<comment type="subcellular location">
    <subcellularLocation>
        <location evidence="1">Cell membrane</location>
        <topology evidence="1">Multi-pass membrane protein</topology>
    </subcellularLocation>
</comment>
<feature type="transmembrane region" description="Helical" evidence="11">
    <location>
        <begin position="453"/>
        <end position="474"/>
    </location>
</feature>
<evidence type="ECO:0000256" key="10">
    <source>
        <dbReference type="SAM" id="MobiDB-lite"/>
    </source>
</evidence>
<evidence type="ECO:0000313" key="14">
    <source>
        <dbReference type="EMBL" id="CAE0840114.1"/>
    </source>
</evidence>
<feature type="region of interest" description="Disordered" evidence="10">
    <location>
        <begin position="883"/>
        <end position="963"/>
    </location>
</feature>
<dbReference type="GO" id="GO:0015385">
    <property type="term" value="F:sodium:proton antiporter activity"/>
    <property type="evidence" value="ECO:0007669"/>
    <property type="project" value="InterPro"/>
</dbReference>
<feature type="compositionally biased region" description="Basic and acidic residues" evidence="10">
    <location>
        <begin position="49"/>
        <end position="64"/>
    </location>
</feature>
<feature type="transmembrane region" description="Helical" evidence="11">
    <location>
        <begin position="171"/>
        <end position="191"/>
    </location>
</feature>
<keyword evidence="8 11" id="KW-0472">Membrane</keyword>
<organism evidence="14">
    <name type="scientific">Oxyrrhis marina</name>
    <name type="common">Dinoflagellate</name>
    <dbReference type="NCBI Taxonomy" id="2969"/>
    <lineage>
        <taxon>Eukaryota</taxon>
        <taxon>Sar</taxon>
        <taxon>Alveolata</taxon>
        <taxon>Dinophyceae</taxon>
        <taxon>Oxyrrhinales</taxon>
        <taxon>Oxyrrhinaceae</taxon>
        <taxon>Oxyrrhis</taxon>
    </lineage>
</organism>
<evidence type="ECO:0000256" key="1">
    <source>
        <dbReference type="ARBA" id="ARBA00004651"/>
    </source>
</evidence>
<keyword evidence="4 11" id="KW-0812">Transmembrane</keyword>
<proteinExistence type="predicted"/>
<feature type="region of interest" description="Disordered" evidence="10">
    <location>
        <begin position="46"/>
        <end position="91"/>
    </location>
</feature>
<dbReference type="InterPro" id="IPR006153">
    <property type="entry name" value="Cation/H_exchanger_TM"/>
</dbReference>
<evidence type="ECO:0000259" key="13">
    <source>
        <dbReference type="Pfam" id="PF00999"/>
    </source>
</evidence>
<dbReference type="PANTHER" id="PTHR10110:SF86">
    <property type="entry name" value="SODIUM_HYDROGEN EXCHANGER 7"/>
    <property type="match status" value="1"/>
</dbReference>
<feature type="compositionally biased region" description="Polar residues" evidence="10">
    <location>
        <begin position="926"/>
        <end position="947"/>
    </location>
</feature>
<evidence type="ECO:0000256" key="3">
    <source>
        <dbReference type="ARBA" id="ARBA00022475"/>
    </source>
</evidence>
<feature type="domain" description="Cation/H+ exchanger transmembrane" evidence="13">
    <location>
        <begin position="123"/>
        <end position="542"/>
    </location>
</feature>
<keyword evidence="7" id="KW-0406">Ion transport</keyword>
<reference evidence="14" key="1">
    <citation type="submission" date="2021-01" db="EMBL/GenBank/DDBJ databases">
        <authorList>
            <person name="Corre E."/>
            <person name="Pelletier E."/>
            <person name="Niang G."/>
            <person name="Scheremetjew M."/>
            <person name="Finn R."/>
            <person name="Kale V."/>
            <person name="Holt S."/>
            <person name="Cochrane G."/>
            <person name="Meng A."/>
            <person name="Brown T."/>
            <person name="Cohen L."/>
        </authorList>
    </citation>
    <scope>NUCLEOTIDE SEQUENCE</scope>
    <source>
        <strain evidence="14">LB1974</strain>
    </source>
</reference>
<gene>
    <name evidence="14" type="ORF">OMAR00294_LOCUS286</name>
</gene>
<evidence type="ECO:0000256" key="6">
    <source>
        <dbReference type="ARBA" id="ARBA00023053"/>
    </source>
</evidence>
<dbReference type="EMBL" id="HBJB01000341">
    <property type="protein sequence ID" value="CAE0840114.1"/>
    <property type="molecule type" value="Transcribed_RNA"/>
</dbReference>
<protein>
    <recommendedName>
        <fullName evidence="13">Cation/H+ exchanger transmembrane domain-containing protein</fullName>
    </recommendedName>
</protein>
<keyword evidence="2" id="KW-0813">Transport</keyword>
<sequence>MQLTGMRIFAGLLLIATGVSGPGLQTPANTTGSDLAYRILSEATSDTADPAHDETTSDVEHGDGGTDGTDSGADQDADHAQAADHTTDTEHEEHVHSYISILYLFFMVTCGMLVATIQSKKPAFLLLPYTVFMFVVGVIFGAIHIAASGYDGATHTTKEAGLGVLSDSMEMWINIDAHLLLFAFLPGLVFADSMSINWHTFKAVFIQAATLAGPGVVMGTLMMAALAYYVLPYGCGASPDEEGCWSFSLCVAVGSILSATDPVAVVGLLKAMGCPKFLQMQIAGEAGLNDGVALVIFIAFWKLAKGEDWTAADVALYFLRLALGGVAVGFIFGNVSLYWLAHVSDRLKESHGIIQISLTIATGYLVFFTCEEVLEVSGVLGVLYAGIGVAKSGWPLFNSAGGMEEVWHTVEFYGNTLLFMLAGTITGKLVAVHAVCDSDACSNIEAQDYAWTLLFYVFMVLGRALMLLVVYPVLKFSGPGVSFSDCVVIWWGGLRGAVGLALAIMVDNDASENRIDTKQSSRIMLLVAGCAFLTLVVNAPTAELVVRKLGIIDQTKSKKKILDHLELLTQAAVREHVDALLREDRYKGVNVADIKKWVHWAYTDEVIERAKKCGGAKITSAIHALEMHAPDNVEDHYGDPTKPEMADKHEADLQEVLKDAPCMLKESRSLFYSILRGTIWNFGSSGYLPRLSRASTVLLHAIDIAEDYADSRSLCDFEFLRQVYAQPPWTPKQGHFVFSLAFPIVHALHELNEGTFVNRDIEPFVRQGVVIDLYTFLILLDAHRRARFVFGNAIGETQQTAMAVAKKRVMSESLAEENAIINFLAKNHVTTEMCWRSRTKQLALRVLVSVKNEVLDWVEHGILNAIEAEELLHHLHGSLRLASQPHSEWKTQDSSKVADFDASNDPSSSAAEIRDALLPGVPQPRSPTQDVKPTGIQQQDDPSTNGSADKPTDKERSHVDMHL</sequence>
<keyword evidence="9" id="KW-0739">Sodium transport</keyword>
<evidence type="ECO:0000256" key="12">
    <source>
        <dbReference type="SAM" id="SignalP"/>
    </source>
</evidence>
<evidence type="ECO:0000256" key="4">
    <source>
        <dbReference type="ARBA" id="ARBA00022692"/>
    </source>
</evidence>
<feature type="transmembrane region" description="Helical" evidence="11">
    <location>
        <begin position="124"/>
        <end position="147"/>
    </location>
</feature>
<keyword evidence="6" id="KW-0915">Sodium</keyword>
<dbReference type="InterPro" id="IPR018422">
    <property type="entry name" value="Cation/H_exchanger_CPA1"/>
</dbReference>
<feature type="transmembrane region" description="Helical" evidence="11">
    <location>
        <begin position="486"/>
        <end position="506"/>
    </location>
</feature>
<feature type="chain" id="PRO_5030583217" description="Cation/H+ exchanger transmembrane domain-containing protein" evidence="12">
    <location>
        <begin position="22"/>
        <end position="963"/>
    </location>
</feature>
<evidence type="ECO:0000256" key="9">
    <source>
        <dbReference type="ARBA" id="ARBA00023201"/>
    </source>
</evidence>
<evidence type="ECO:0000256" key="7">
    <source>
        <dbReference type="ARBA" id="ARBA00023065"/>
    </source>
</evidence>
<feature type="signal peptide" evidence="12">
    <location>
        <begin position="1"/>
        <end position="21"/>
    </location>
</feature>
<dbReference type="GO" id="GO:0098719">
    <property type="term" value="P:sodium ion import across plasma membrane"/>
    <property type="evidence" value="ECO:0007669"/>
    <property type="project" value="TreeGrafter"/>
</dbReference>
<dbReference type="AlphaFoldDB" id="A0A7S4GL03"/>
<dbReference type="Pfam" id="PF00999">
    <property type="entry name" value="Na_H_Exchanger"/>
    <property type="match status" value="1"/>
</dbReference>
<accession>A0A7S4GL03</accession>
<keyword evidence="5 11" id="KW-1133">Transmembrane helix</keyword>
<feature type="transmembrane region" description="Helical" evidence="11">
    <location>
        <begin position="526"/>
        <end position="546"/>
    </location>
</feature>
<evidence type="ECO:0000256" key="2">
    <source>
        <dbReference type="ARBA" id="ARBA00022448"/>
    </source>
</evidence>
<feature type="transmembrane region" description="Helical" evidence="11">
    <location>
        <begin position="98"/>
        <end position="117"/>
    </location>
</feature>
<name>A0A7S4GL03_OXYMA</name>
<dbReference type="GO" id="GO:0005886">
    <property type="term" value="C:plasma membrane"/>
    <property type="evidence" value="ECO:0007669"/>
    <property type="project" value="UniProtKB-SubCell"/>
</dbReference>
<dbReference type="PANTHER" id="PTHR10110">
    <property type="entry name" value="SODIUM/HYDROGEN EXCHANGER"/>
    <property type="match status" value="1"/>
</dbReference>
<feature type="transmembrane region" description="Helical" evidence="11">
    <location>
        <begin position="282"/>
        <end position="304"/>
    </location>
</feature>
<evidence type="ECO:0000256" key="5">
    <source>
        <dbReference type="ARBA" id="ARBA00022989"/>
    </source>
</evidence>
<feature type="transmembrane region" description="Helical" evidence="11">
    <location>
        <begin position="203"/>
        <end position="230"/>
    </location>
</feature>
<keyword evidence="12" id="KW-0732">Signal</keyword>
<feature type="transmembrane region" description="Helical" evidence="11">
    <location>
        <begin position="316"/>
        <end position="340"/>
    </location>
</feature>
<feature type="transmembrane region" description="Helical" evidence="11">
    <location>
        <begin position="352"/>
        <end position="369"/>
    </location>
</feature>
<keyword evidence="3" id="KW-1003">Cell membrane</keyword>